<sequence>MREVLAVATLVRTQRSYIVEQTDNPNHWQEQLVVLSQDHDVVLLTGHRDQLIALLLSPQTGILREWQLTGNLSGVPRPSDFGVGSSLAAERILNDTVPSLSWNSEEHVERRVHGKGVFLYPLGPVRADVAESLMYRLQVMGDEIIRLELLNGFKKRHIREMAQGKAVTDGIALAQRVTGTSAFAHGLAYCLAVENALKIDVNAEVMLTRMIMAELERSYSHLGDLAALSVSTGLPVPQMEYLHHKESILRLNFRLFGHRYLRDVLAIGGMRVPNSLFQDNVAMVGREIVEILDDIHRIQDGLENTTSFLDRLHGAGTIPKATIEFVRPVGPTGRSSGRVCDMRIIRPYLRYPETDLAPPLESGADSYARFSVKAIELKHSLGILRRLIGGWNPGVLRSLAGLEGKSEIDDDVAVGVGIVEAPRGLLVYRVMVNPRSLTIDHLDMATPSARNWYVVPPAMANKNIMQDFPIIEASFNYTVAGWDG</sequence>
<dbReference type="InterPro" id="IPR029014">
    <property type="entry name" value="NiFe-Hase_large"/>
</dbReference>
<dbReference type="EMBL" id="PXYW01000018">
    <property type="protein sequence ID" value="PSR33564.1"/>
    <property type="molecule type" value="Genomic_DNA"/>
</dbReference>
<evidence type="ECO:0000313" key="4">
    <source>
        <dbReference type="Proteomes" id="UP000242972"/>
    </source>
</evidence>
<evidence type="ECO:0000256" key="1">
    <source>
        <dbReference type="ARBA" id="ARBA00023002"/>
    </source>
</evidence>
<accession>A0A2T2XGC9</accession>
<dbReference type="GO" id="GO:0051287">
    <property type="term" value="F:NAD binding"/>
    <property type="evidence" value="ECO:0007669"/>
    <property type="project" value="InterPro"/>
</dbReference>
<dbReference type="AlphaFoldDB" id="A0A2T2XGC9"/>
<proteinExistence type="predicted"/>
<gene>
    <name evidence="3" type="ORF">C7B46_09150</name>
</gene>
<dbReference type="InterPro" id="IPR001135">
    <property type="entry name" value="NADH_Q_OxRdtase_suD"/>
</dbReference>
<dbReference type="Proteomes" id="UP000242972">
    <property type="component" value="Unassembled WGS sequence"/>
</dbReference>
<feature type="domain" description="NADH-quinone oxidoreductase subunit D" evidence="2">
    <location>
        <begin position="239"/>
        <end position="389"/>
    </location>
</feature>
<name>A0A2T2XGC9_9FIRM</name>
<evidence type="ECO:0000259" key="2">
    <source>
        <dbReference type="Pfam" id="PF00346"/>
    </source>
</evidence>
<dbReference type="SUPFAM" id="SSF56762">
    <property type="entry name" value="HydB/Nqo4-like"/>
    <property type="match status" value="1"/>
</dbReference>
<organism evidence="3 4">
    <name type="scientific">Sulfobacillus benefaciens</name>
    <dbReference type="NCBI Taxonomy" id="453960"/>
    <lineage>
        <taxon>Bacteria</taxon>
        <taxon>Bacillati</taxon>
        <taxon>Bacillota</taxon>
        <taxon>Clostridia</taxon>
        <taxon>Eubacteriales</taxon>
        <taxon>Clostridiales Family XVII. Incertae Sedis</taxon>
        <taxon>Sulfobacillus</taxon>
    </lineage>
</organism>
<dbReference type="Gene3D" id="1.10.645.10">
    <property type="entry name" value="Cytochrome-c3 Hydrogenase, chain B"/>
    <property type="match status" value="1"/>
</dbReference>
<comment type="caution">
    <text evidence="3">The sequence shown here is derived from an EMBL/GenBank/DDBJ whole genome shotgun (WGS) entry which is preliminary data.</text>
</comment>
<reference evidence="3 4" key="1">
    <citation type="journal article" date="2014" name="BMC Genomics">
        <title>Comparison of environmental and isolate Sulfobacillus genomes reveals diverse carbon, sulfur, nitrogen, and hydrogen metabolisms.</title>
        <authorList>
            <person name="Justice N.B."/>
            <person name="Norman A."/>
            <person name="Brown C.T."/>
            <person name="Singh A."/>
            <person name="Thomas B.C."/>
            <person name="Banfield J.F."/>
        </authorList>
    </citation>
    <scope>NUCLEOTIDE SEQUENCE [LARGE SCALE GENOMIC DNA]</scope>
    <source>
        <strain evidence="3">AMDSBA4</strain>
    </source>
</reference>
<evidence type="ECO:0000313" key="3">
    <source>
        <dbReference type="EMBL" id="PSR33564.1"/>
    </source>
</evidence>
<dbReference type="InterPro" id="IPR052197">
    <property type="entry name" value="ComplexI_49kDa-like"/>
</dbReference>
<dbReference type="Pfam" id="PF00346">
    <property type="entry name" value="Complex1_49kDa"/>
    <property type="match status" value="1"/>
</dbReference>
<dbReference type="PANTHER" id="PTHR43485:SF1">
    <property type="entry name" value="FORMATE HYDROGENLYASE SUBUNIT 5-RELATED"/>
    <property type="match status" value="1"/>
</dbReference>
<keyword evidence="1" id="KW-0560">Oxidoreductase</keyword>
<dbReference type="GO" id="GO:0048038">
    <property type="term" value="F:quinone binding"/>
    <property type="evidence" value="ECO:0007669"/>
    <property type="project" value="InterPro"/>
</dbReference>
<protein>
    <submittedName>
        <fullName evidence="3">Hydrogenase-3 subunit E</fullName>
    </submittedName>
</protein>
<dbReference type="PANTHER" id="PTHR43485">
    <property type="entry name" value="HYDROGENASE-4 COMPONENT G"/>
    <property type="match status" value="1"/>
</dbReference>
<dbReference type="GO" id="GO:0016651">
    <property type="term" value="F:oxidoreductase activity, acting on NAD(P)H"/>
    <property type="evidence" value="ECO:0007669"/>
    <property type="project" value="InterPro"/>
</dbReference>